<sequence length="434" mass="47000">MRLLQGFVALTVLSLSSVAFASTETEAQLYLHPAQPSDNGLGSQLTAPAFDDVLSKYLGVEDASQFKDDVKQRTVILFSGMDGIDLTSIIPSKLRNSHSVSSPPHISSFEALMNDYGQRIYDAQTPTIAAAQKIVNYFGKAAEEMGDALGSATNWVFGTAQNAASLDKKFIDETELAAGDVSRPFYQSLRSLIAYLDTMGKSASEEKDAGQSAYQALRFDGLQDIKASYGEKSPQFQRAVQMLSDVLNAAVDKMDAVHATRPQALALVFVPRSDEDASTLDKRGEPLAPFRGTIGVTPFLATRDLEDDVPSLVRQSTLAKSSDIPPESQLSGRCFTSEDDLNKATNKCSGRGKAIQSSKGGRKCYRCQCEKTDGKEWAGSACQRPDISKPFALLAVTTIGLVLVAFWSILYLFYEGEKELPSVLAGISIPKKQL</sequence>
<dbReference type="RefSeq" id="XP_025353768.1">
    <property type="nucleotide sequence ID" value="XM_025502583.1"/>
</dbReference>
<keyword evidence="5" id="KW-1185">Reference proteome</keyword>
<dbReference type="Proteomes" id="UP000245771">
    <property type="component" value="Unassembled WGS sequence"/>
</dbReference>
<feature type="signal peptide" evidence="2">
    <location>
        <begin position="1"/>
        <end position="21"/>
    </location>
</feature>
<evidence type="ECO:0000259" key="3">
    <source>
        <dbReference type="Pfam" id="PF12955"/>
    </source>
</evidence>
<dbReference type="GeneID" id="37024364"/>
<organism evidence="4 5">
    <name type="scientific">Meira miltonrushii</name>
    <dbReference type="NCBI Taxonomy" id="1280837"/>
    <lineage>
        <taxon>Eukaryota</taxon>
        <taxon>Fungi</taxon>
        <taxon>Dikarya</taxon>
        <taxon>Basidiomycota</taxon>
        <taxon>Ustilaginomycotina</taxon>
        <taxon>Exobasidiomycetes</taxon>
        <taxon>Exobasidiales</taxon>
        <taxon>Brachybasidiaceae</taxon>
        <taxon>Meira</taxon>
    </lineage>
</organism>
<proteinExistence type="predicted"/>
<dbReference type="InterPro" id="IPR053065">
    <property type="entry name" value="Archenteron_Induction-Rel"/>
</dbReference>
<dbReference type="AlphaFoldDB" id="A0A316V7H0"/>
<dbReference type="PANTHER" id="PTHR36853">
    <property type="entry name" value="EXPRESSED PROTEIN"/>
    <property type="match status" value="1"/>
</dbReference>
<keyword evidence="1" id="KW-0812">Transmembrane</keyword>
<evidence type="ECO:0000256" key="1">
    <source>
        <dbReference type="SAM" id="Phobius"/>
    </source>
</evidence>
<dbReference type="InParanoid" id="A0A316V7H0"/>
<keyword evidence="1" id="KW-0472">Membrane</keyword>
<dbReference type="InterPro" id="IPR024382">
    <property type="entry name" value="Vps3844_C"/>
</dbReference>
<dbReference type="STRING" id="1280837.A0A316V7H0"/>
<feature type="chain" id="PRO_5016433676" description="Vacuolar sorting protein Vps3844 C-terminal domain-containing protein" evidence="2">
    <location>
        <begin position="22"/>
        <end position="434"/>
    </location>
</feature>
<feature type="domain" description="Vacuolar sorting protein Vps3844 C-terminal" evidence="3">
    <location>
        <begin position="334"/>
        <end position="425"/>
    </location>
</feature>
<gene>
    <name evidence="4" type="ORF">FA14DRAFT_62561</name>
</gene>
<accession>A0A316V7H0</accession>
<dbReference type="EMBL" id="KZ819604">
    <property type="protein sequence ID" value="PWN33466.1"/>
    <property type="molecule type" value="Genomic_DNA"/>
</dbReference>
<dbReference type="PANTHER" id="PTHR36853:SF1">
    <property type="entry name" value="DUF3844 DOMAIN-CONTAINING PROTEIN"/>
    <property type="match status" value="1"/>
</dbReference>
<keyword evidence="1" id="KW-1133">Transmembrane helix</keyword>
<keyword evidence="2" id="KW-0732">Signal</keyword>
<dbReference type="OrthoDB" id="5583277at2759"/>
<dbReference type="Pfam" id="PF12955">
    <property type="entry name" value="Vps3844_C"/>
    <property type="match status" value="1"/>
</dbReference>
<evidence type="ECO:0000256" key="2">
    <source>
        <dbReference type="SAM" id="SignalP"/>
    </source>
</evidence>
<reference evidence="4 5" key="1">
    <citation type="journal article" date="2018" name="Mol. Biol. Evol.">
        <title>Broad Genomic Sampling Reveals a Smut Pathogenic Ancestry of the Fungal Clade Ustilaginomycotina.</title>
        <authorList>
            <person name="Kijpornyongpan T."/>
            <person name="Mondo S.J."/>
            <person name="Barry K."/>
            <person name="Sandor L."/>
            <person name="Lee J."/>
            <person name="Lipzen A."/>
            <person name="Pangilinan J."/>
            <person name="LaButti K."/>
            <person name="Hainaut M."/>
            <person name="Henrissat B."/>
            <person name="Grigoriev I.V."/>
            <person name="Spatafora J.W."/>
            <person name="Aime M.C."/>
        </authorList>
    </citation>
    <scope>NUCLEOTIDE SEQUENCE [LARGE SCALE GENOMIC DNA]</scope>
    <source>
        <strain evidence="4 5">MCA 3882</strain>
    </source>
</reference>
<feature type="transmembrane region" description="Helical" evidence="1">
    <location>
        <begin position="391"/>
        <end position="414"/>
    </location>
</feature>
<evidence type="ECO:0000313" key="4">
    <source>
        <dbReference type="EMBL" id="PWN33466.1"/>
    </source>
</evidence>
<name>A0A316V7H0_9BASI</name>
<evidence type="ECO:0000313" key="5">
    <source>
        <dbReference type="Proteomes" id="UP000245771"/>
    </source>
</evidence>
<protein>
    <recommendedName>
        <fullName evidence="3">Vacuolar sorting protein Vps3844 C-terminal domain-containing protein</fullName>
    </recommendedName>
</protein>
<dbReference type="GO" id="GO:0005783">
    <property type="term" value="C:endoplasmic reticulum"/>
    <property type="evidence" value="ECO:0007669"/>
    <property type="project" value="TreeGrafter"/>
</dbReference>